<evidence type="ECO:0000259" key="1">
    <source>
        <dbReference type="Pfam" id="PF12571"/>
    </source>
</evidence>
<sequence>MANQDTDLRCYLTNAGIAAENNSIQLGRKLPVKEMVFGSGLLADGSDPRLQTTMIQEEYAVPCGMLFDPESPTLLVFKSDLPADVGGFHIHEVAIRLEDGTLYGYARGKGDYKPTIEQGATDSVRYAVEMYTTNASNVECKVDLSKVYVDWEDLEVAMKKAEDDLSAHAGAPNPHPQYAMSANTQFLPYDPTRIYSVGEVCYTKAANGKVTYWEWYSNVESLAGKDPLNTANRRIGWANVTKPFYW</sequence>
<protein>
    <submittedName>
        <fullName evidence="2">Phage tail protein</fullName>
    </submittedName>
</protein>
<proteinExistence type="predicted"/>
<dbReference type="RefSeq" id="WP_215808089.1">
    <property type="nucleotide sequence ID" value="NZ_JAHGUI010000071.1"/>
</dbReference>
<dbReference type="AlphaFoldDB" id="A0ABD4QYE3"/>
<dbReference type="InterPro" id="IPR022225">
    <property type="entry name" value="Phage_tail_fibre_N"/>
</dbReference>
<comment type="caution">
    <text evidence="2">The sequence shown here is derived from an EMBL/GenBank/DDBJ whole genome shotgun (WGS) entry which is preliminary data.</text>
</comment>
<gene>
    <name evidence="2" type="ORF">PL14_15950</name>
</gene>
<dbReference type="Pfam" id="PF12571">
    <property type="entry name" value="Phage_tail_fib"/>
    <property type="match status" value="1"/>
</dbReference>
<feature type="non-terminal residue" evidence="2">
    <location>
        <position position="246"/>
    </location>
</feature>
<evidence type="ECO:0000313" key="3">
    <source>
        <dbReference type="Proteomes" id="UP000078309"/>
    </source>
</evidence>
<reference evidence="2 3" key="1">
    <citation type="journal article" date="2017" name="J. Fish Dis.">
        <title>Comparative assessment of Vibrio virulence in marine fish larvae.</title>
        <authorList>
            <person name="Ronneseth A."/>
            <person name="Castillo D."/>
            <person name="D'Alvise P."/>
            <person name="Tonnesen O."/>
            <person name="Haugland G."/>
            <person name="Grotkjaer T."/>
            <person name="Engell-Sorensen K."/>
            <person name="Norremark L."/>
            <person name="Bergh O."/>
            <person name="Wergeland H.I."/>
            <person name="Gram L."/>
        </authorList>
    </citation>
    <scope>NUCLEOTIDE SEQUENCE [LARGE SCALE GENOMIC DNA]</scope>
    <source>
        <strain evidence="2 3">90-11-286</strain>
    </source>
</reference>
<dbReference type="Proteomes" id="UP000078309">
    <property type="component" value="Unassembled WGS sequence"/>
</dbReference>
<feature type="domain" description="Phage tail fibre protein N-terminal" evidence="1">
    <location>
        <begin position="8"/>
        <end position="148"/>
    </location>
</feature>
<organism evidence="2 3">
    <name type="scientific">Vibrio anguillarum</name>
    <name type="common">Listonella anguillarum</name>
    <dbReference type="NCBI Taxonomy" id="55601"/>
    <lineage>
        <taxon>Bacteria</taxon>
        <taxon>Pseudomonadati</taxon>
        <taxon>Pseudomonadota</taxon>
        <taxon>Gammaproteobacteria</taxon>
        <taxon>Vibrionales</taxon>
        <taxon>Vibrionaceae</taxon>
        <taxon>Vibrio</taxon>
    </lineage>
</organism>
<evidence type="ECO:0000313" key="2">
    <source>
        <dbReference type="EMBL" id="MBT2920169.1"/>
    </source>
</evidence>
<accession>A0ABD4QYE3</accession>
<dbReference type="EMBL" id="JAHGUI010000071">
    <property type="protein sequence ID" value="MBT2920169.1"/>
    <property type="molecule type" value="Genomic_DNA"/>
</dbReference>
<name>A0ABD4QYE3_VIBAN</name>